<sequence>MPVQPPPPPRRTAGMAPAVAMPLMSSASLRTGERLERRGSGGAWFGVLVATLLVVALAVLILQNPTPVDVTFLSWTATVPLSLLFLGVAVGVGIVALVIGSLRTAQLRRRLAEERTITMPGRLPRR</sequence>
<evidence type="ECO:0000256" key="1">
    <source>
        <dbReference type="ARBA" id="ARBA00022475"/>
    </source>
</evidence>
<keyword evidence="8" id="KW-1185">Reference proteome</keyword>
<gene>
    <name evidence="7" type="ORF">CSO01_21350</name>
</gene>
<dbReference type="InterPro" id="IPR010445">
    <property type="entry name" value="LapA_dom"/>
</dbReference>
<feature type="transmembrane region" description="Helical" evidence="5">
    <location>
        <begin position="82"/>
        <end position="102"/>
    </location>
</feature>
<proteinExistence type="predicted"/>
<dbReference type="EMBL" id="BKAL01000007">
    <property type="protein sequence ID" value="GEP69420.1"/>
    <property type="molecule type" value="Genomic_DNA"/>
</dbReference>
<keyword evidence="1" id="KW-1003">Cell membrane</keyword>
<dbReference type="AlphaFoldDB" id="A0A512PDZ0"/>
<organism evidence="7 8">
    <name type="scientific">Cellulomonas soli</name>
    <dbReference type="NCBI Taxonomy" id="931535"/>
    <lineage>
        <taxon>Bacteria</taxon>
        <taxon>Bacillati</taxon>
        <taxon>Actinomycetota</taxon>
        <taxon>Actinomycetes</taxon>
        <taxon>Micrococcales</taxon>
        <taxon>Cellulomonadaceae</taxon>
        <taxon>Cellulomonas</taxon>
    </lineage>
</organism>
<keyword evidence="3 5" id="KW-1133">Transmembrane helix</keyword>
<protein>
    <recommendedName>
        <fullName evidence="6">Lipopolysaccharide assembly protein A domain-containing protein</fullName>
    </recommendedName>
</protein>
<evidence type="ECO:0000313" key="7">
    <source>
        <dbReference type="EMBL" id="GEP69420.1"/>
    </source>
</evidence>
<comment type="caution">
    <text evidence="7">The sequence shown here is derived from an EMBL/GenBank/DDBJ whole genome shotgun (WGS) entry which is preliminary data.</text>
</comment>
<evidence type="ECO:0000256" key="3">
    <source>
        <dbReference type="ARBA" id="ARBA00022989"/>
    </source>
</evidence>
<evidence type="ECO:0000259" key="6">
    <source>
        <dbReference type="Pfam" id="PF06305"/>
    </source>
</evidence>
<feature type="transmembrane region" description="Helical" evidence="5">
    <location>
        <begin position="41"/>
        <end position="62"/>
    </location>
</feature>
<dbReference type="GO" id="GO:0005886">
    <property type="term" value="C:plasma membrane"/>
    <property type="evidence" value="ECO:0007669"/>
    <property type="project" value="InterPro"/>
</dbReference>
<dbReference type="RefSeq" id="WP_146953177.1">
    <property type="nucleotide sequence ID" value="NZ_BAABBJ010000007.1"/>
</dbReference>
<name>A0A512PDZ0_9CELL</name>
<feature type="domain" description="Lipopolysaccharide assembly protein A" evidence="6">
    <location>
        <begin position="63"/>
        <end position="113"/>
    </location>
</feature>
<evidence type="ECO:0000256" key="2">
    <source>
        <dbReference type="ARBA" id="ARBA00022692"/>
    </source>
</evidence>
<keyword evidence="4 5" id="KW-0472">Membrane</keyword>
<evidence type="ECO:0000313" key="8">
    <source>
        <dbReference type="Proteomes" id="UP000321798"/>
    </source>
</evidence>
<evidence type="ECO:0000256" key="5">
    <source>
        <dbReference type="SAM" id="Phobius"/>
    </source>
</evidence>
<evidence type="ECO:0000256" key="4">
    <source>
        <dbReference type="ARBA" id="ARBA00023136"/>
    </source>
</evidence>
<keyword evidence="2 5" id="KW-0812">Transmembrane</keyword>
<accession>A0A512PDZ0</accession>
<dbReference type="Pfam" id="PF06305">
    <property type="entry name" value="LapA_dom"/>
    <property type="match status" value="1"/>
</dbReference>
<reference evidence="7 8" key="1">
    <citation type="submission" date="2019-07" db="EMBL/GenBank/DDBJ databases">
        <title>Whole genome shotgun sequence of Cellulomonas soli NBRC 109434.</title>
        <authorList>
            <person name="Hosoyama A."/>
            <person name="Uohara A."/>
            <person name="Ohji S."/>
            <person name="Ichikawa N."/>
        </authorList>
    </citation>
    <scope>NUCLEOTIDE SEQUENCE [LARGE SCALE GENOMIC DNA]</scope>
    <source>
        <strain evidence="7 8">NBRC 109434</strain>
    </source>
</reference>
<dbReference type="Proteomes" id="UP000321798">
    <property type="component" value="Unassembled WGS sequence"/>
</dbReference>